<organism evidence="1 2">
    <name type="scientific">Ilyodon furcidens</name>
    <name type="common">goldbreast splitfin</name>
    <dbReference type="NCBI Taxonomy" id="33524"/>
    <lineage>
        <taxon>Eukaryota</taxon>
        <taxon>Metazoa</taxon>
        <taxon>Chordata</taxon>
        <taxon>Craniata</taxon>
        <taxon>Vertebrata</taxon>
        <taxon>Euteleostomi</taxon>
        <taxon>Actinopterygii</taxon>
        <taxon>Neopterygii</taxon>
        <taxon>Teleostei</taxon>
        <taxon>Neoteleostei</taxon>
        <taxon>Acanthomorphata</taxon>
        <taxon>Ovalentaria</taxon>
        <taxon>Atherinomorphae</taxon>
        <taxon>Cyprinodontiformes</taxon>
        <taxon>Goodeidae</taxon>
        <taxon>Ilyodon</taxon>
    </lineage>
</organism>
<accession>A0ABV0TPC8</accession>
<reference evidence="1 2" key="1">
    <citation type="submission" date="2021-06" db="EMBL/GenBank/DDBJ databases">
        <authorList>
            <person name="Palmer J.M."/>
        </authorList>
    </citation>
    <scope>NUCLEOTIDE SEQUENCE [LARGE SCALE GENOMIC DNA]</scope>
    <source>
        <strain evidence="2">if_2019</strain>
        <tissue evidence="1">Muscle</tissue>
    </source>
</reference>
<evidence type="ECO:0000313" key="1">
    <source>
        <dbReference type="EMBL" id="MEQ2234185.1"/>
    </source>
</evidence>
<evidence type="ECO:0000313" key="2">
    <source>
        <dbReference type="Proteomes" id="UP001482620"/>
    </source>
</evidence>
<sequence>MMFNSSVHYFNKKRRPTKATMTARRRECLQLLLICSADTTAWGGFVYLLMHTCLLTRFNPEVETIRASSARPAELQHQDSPQMLRPLSGVSPAAPLPAEMKSLCGARPASPGGPEPSQCHLHQSSATRWFLLSSPTPRVKGNPESAAAVLPAGSRLSFAAHRPEVFL</sequence>
<comment type="caution">
    <text evidence="1">The sequence shown here is derived from an EMBL/GenBank/DDBJ whole genome shotgun (WGS) entry which is preliminary data.</text>
</comment>
<dbReference type="Proteomes" id="UP001482620">
    <property type="component" value="Unassembled WGS sequence"/>
</dbReference>
<name>A0ABV0TPC8_9TELE</name>
<gene>
    <name evidence="1" type="ORF">ILYODFUR_029391</name>
</gene>
<dbReference type="EMBL" id="JAHRIQ010038929">
    <property type="protein sequence ID" value="MEQ2234185.1"/>
    <property type="molecule type" value="Genomic_DNA"/>
</dbReference>
<keyword evidence="2" id="KW-1185">Reference proteome</keyword>
<proteinExistence type="predicted"/>
<protein>
    <submittedName>
        <fullName evidence="1">Uncharacterized protein</fullName>
    </submittedName>
</protein>